<dbReference type="InterPro" id="IPR023271">
    <property type="entry name" value="Aquaporin-like"/>
</dbReference>
<proteinExistence type="predicted"/>
<comment type="subcellular location">
    <subcellularLocation>
        <location evidence="1">Membrane</location>
        <topology evidence="1">Multi-pass membrane protein</topology>
    </subcellularLocation>
</comment>
<evidence type="ECO:0000256" key="3">
    <source>
        <dbReference type="ARBA" id="ARBA00022989"/>
    </source>
</evidence>
<dbReference type="Gene3D" id="1.20.1080.10">
    <property type="entry name" value="Glycerol uptake facilitator protein"/>
    <property type="match status" value="1"/>
</dbReference>
<feature type="transmembrane region" description="Helical" evidence="5">
    <location>
        <begin position="61"/>
        <end position="79"/>
    </location>
</feature>
<protein>
    <recommendedName>
        <fullName evidence="7">Formate efflux transporter (TC 2.A.44 family)</fullName>
    </recommendedName>
</protein>
<keyword evidence="4 5" id="KW-0472">Membrane</keyword>
<feature type="transmembrane region" description="Helical" evidence="5">
    <location>
        <begin position="154"/>
        <end position="174"/>
    </location>
</feature>
<name>A0A6J4TH34_9ACTN</name>
<accession>A0A6J4TH34</accession>
<evidence type="ECO:0000256" key="1">
    <source>
        <dbReference type="ARBA" id="ARBA00004141"/>
    </source>
</evidence>
<feature type="transmembrane region" description="Helical" evidence="5">
    <location>
        <begin position="227"/>
        <end position="248"/>
    </location>
</feature>
<evidence type="ECO:0000256" key="5">
    <source>
        <dbReference type="SAM" id="Phobius"/>
    </source>
</evidence>
<dbReference type="PANTHER" id="PTHR30520">
    <property type="entry name" value="FORMATE TRANSPORTER-RELATED"/>
    <property type="match status" value="1"/>
</dbReference>
<feature type="transmembrane region" description="Helical" evidence="5">
    <location>
        <begin position="28"/>
        <end position="55"/>
    </location>
</feature>
<keyword evidence="2 5" id="KW-0812">Transmembrane</keyword>
<dbReference type="InterPro" id="IPR000292">
    <property type="entry name" value="For/NO2_transpt"/>
</dbReference>
<dbReference type="GO" id="GO:0005886">
    <property type="term" value="C:plasma membrane"/>
    <property type="evidence" value="ECO:0007669"/>
    <property type="project" value="TreeGrafter"/>
</dbReference>
<dbReference type="Pfam" id="PF01226">
    <property type="entry name" value="Form_Nir_trans"/>
    <property type="match status" value="1"/>
</dbReference>
<evidence type="ECO:0000313" key="6">
    <source>
        <dbReference type="EMBL" id="CAA9523076.1"/>
    </source>
</evidence>
<feature type="transmembrane region" description="Helical" evidence="5">
    <location>
        <begin position="107"/>
        <end position="128"/>
    </location>
</feature>
<evidence type="ECO:0008006" key="7">
    <source>
        <dbReference type="Google" id="ProtNLM"/>
    </source>
</evidence>
<dbReference type="GO" id="GO:0015499">
    <property type="term" value="F:formate transmembrane transporter activity"/>
    <property type="evidence" value="ECO:0007669"/>
    <property type="project" value="TreeGrafter"/>
</dbReference>
<gene>
    <name evidence="6" type="ORF">AVDCRST_MAG53-3462</name>
</gene>
<feature type="transmembrane region" description="Helical" evidence="5">
    <location>
        <begin position="186"/>
        <end position="207"/>
    </location>
</feature>
<reference evidence="6" key="1">
    <citation type="submission" date="2020-02" db="EMBL/GenBank/DDBJ databases">
        <authorList>
            <person name="Meier V. D."/>
        </authorList>
    </citation>
    <scope>NUCLEOTIDE SEQUENCE</scope>
    <source>
        <strain evidence="6">AVDCRST_MAG53</strain>
    </source>
</reference>
<evidence type="ECO:0000256" key="2">
    <source>
        <dbReference type="ARBA" id="ARBA00022692"/>
    </source>
</evidence>
<organism evidence="6">
    <name type="scientific">uncultured Solirubrobacteraceae bacterium</name>
    <dbReference type="NCBI Taxonomy" id="1162706"/>
    <lineage>
        <taxon>Bacteria</taxon>
        <taxon>Bacillati</taxon>
        <taxon>Actinomycetota</taxon>
        <taxon>Thermoleophilia</taxon>
        <taxon>Solirubrobacterales</taxon>
        <taxon>Solirubrobacteraceae</taxon>
        <taxon>environmental samples</taxon>
    </lineage>
</organism>
<dbReference type="EMBL" id="CADCVR010000106">
    <property type="protein sequence ID" value="CAA9523076.1"/>
    <property type="molecule type" value="Genomic_DNA"/>
</dbReference>
<evidence type="ECO:0000256" key="4">
    <source>
        <dbReference type="ARBA" id="ARBA00023136"/>
    </source>
</evidence>
<sequence length="264" mass="27370">MSGRDPDEIWDQSAEEGRRRLSRGATGMAATGLVGGVDVMLGVMALSVVSGALAVSLPEQIAHVGGSLFFGIGLVLLVVGRSELFTENFLVPVAGVLRGRSGIPDLLRLWGITMAANLVGLLAVAAMLTRAGLVPPDTLDAAGSMADTFAERDLVSAFISAVLAGTTMTLFTWLTHAAERDSARVLIAMLIGFLLAAPSLNHAVVSVGEMAFGIFAGTPQKATWTDLAQNFPVAVVGNLVGGLGFVTLSRALQVRGEPTGEQTR</sequence>
<keyword evidence="3 5" id="KW-1133">Transmembrane helix</keyword>
<dbReference type="AlphaFoldDB" id="A0A6J4TH34"/>
<dbReference type="PANTHER" id="PTHR30520:SF2">
    <property type="entry name" value="INNER MEMBRANE PROTEIN YFDC"/>
    <property type="match status" value="1"/>
</dbReference>